<name>A0AAN6X911_9PEZI</name>
<comment type="caution">
    <text evidence="1">The sequence shown here is derived from an EMBL/GenBank/DDBJ whole genome shotgun (WGS) entry which is preliminary data.</text>
</comment>
<accession>A0AAN6X911</accession>
<dbReference type="Proteomes" id="UP001303160">
    <property type="component" value="Unassembled WGS sequence"/>
</dbReference>
<evidence type="ECO:0000313" key="2">
    <source>
        <dbReference type="Proteomes" id="UP001303160"/>
    </source>
</evidence>
<reference evidence="1" key="2">
    <citation type="submission" date="2023-05" db="EMBL/GenBank/DDBJ databases">
        <authorList>
            <consortium name="Lawrence Berkeley National Laboratory"/>
            <person name="Steindorff A."/>
            <person name="Hensen N."/>
            <person name="Bonometti L."/>
            <person name="Westerberg I."/>
            <person name="Brannstrom I.O."/>
            <person name="Guillou S."/>
            <person name="Cros-Aarteil S."/>
            <person name="Calhoun S."/>
            <person name="Haridas S."/>
            <person name="Kuo A."/>
            <person name="Mondo S."/>
            <person name="Pangilinan J."/>
            <person name="Riley R."/>
            <person name="Labutti K."/>
            <person name="Andreopoulos B."/>
            <person name="Lipzen A."/>
            <person name="Chen C."/>
            <person name="Yanf M."/>
            <person name="Daum C."/>
            <person name="Ng V."/>
            <person name="Clum A."/>
            <person name="Ohm R."/>
            <person name="Martin F."/>
            <person name="Silar P."/>
            <person name="Natvig D."/>
            <person name="Lalanne C."/>
            <person name="Gautier V."/>
            <person name="Ament-Velasquez S.L."/>
            <person name="Kruys A."/>
            <person name="Hutchinson M.I."/>
            <person name="Powell A.J."/>
            <person name="Barry K."/>
            <person name="Miller A.N."/>
            <person name="Grigoriev I.V."/>
            <person name="Debuchy R."/>
            <person name="Gladieux P."/>
            <person name="Thoren M.H."/>
            <person name="Johannesson H."/>
        </authorList>
    </citation>
    <scope>NUCLEOTIDE SEQUENCE</scope>
    <source>
        <strain evidence="1">CBS 315.58</strain>
    </source>
</reference>
<dbReference type="EMBL" id="MU863987">
    <property type="protein sequence ID" value="KAK4196339.1"/>
    <property type="molecule type" value="Genomic_DNA"/>
</dbReference>
<organism evidence="1 2">
    <name type="scientific">Triangularia verruculosa</name>
    <dbReference type="NCBI Taxonomy" id="2587418"/>
    <lineage>
        <taxon>Eukaryota</taxon>
        <taxon>Fungi</taxon>
        <taxon>Dikarya</taxon>
        <taxon>Ascomycota</taxon>
        <taxon>Pezizomycotina</taxon>
        <taxon>Sordariomycetes</taxon>
        <taxon>Sordariomycetidae</taxon>
        <taxon>Sordariales</taxon>
        <taxon>Podosporaceae</taxon>
        <taxon>Triangularia</taxon>
    </lineage>
</organism>
<reference evidence="1" key="1">
    <citation type="journal article" date="2023" name="Mol. Phylogenet. Evol.">
        <title>Genome-scale phylogeny and comparative genomics of the fungal order Sordariales.</title>
        <authorList>
            <person name="Hensen N."/>
            <person name="Bonometti L."/>
            <person name="Westerberg I."/>
            <person name="Brannstrom I.O."/>
            <person name="Guillou S."/>
            <person name="Cros-Aarteil S."/>
            <person name="Calhoun S."/>
            <person name="Haridas S."/>
            <person name="Kuo A."/>
            <person name="Mondo S."/>
            <person name="Pangilinan J."/>
            <person name="Riley R."/>
            <person name="LaButti K."/>
            <person name="Andreopoulos B."/>
            <person name="Lipzen A."/>
            <person name="Chen C."/>
            <person name="Yan M."/>
            <person name="Daum C."/>
            <person name="Ng V."/>
            <person name="Clum A."/>
            <person name="Steindorff A."/>
            <person name="Ohm R.A."/>
            <person name="Martin F."/>
            <person name="Silar P."/>
            <person name="Natvig D.O."/>
            <person name="Lalanne C."/>
            <person name="Gautier V."/>
            <person name="Ament-Velasquez S.L."/>
            <person name="Kruys A."/>
            <person name="Hutchinson M.I."/>
            <person name="Powell A.J."/>
            <person name="Barry K."/>
            <person name="Miller A.N."/>
            <person name="Grigoriev I.V."/>
            <person name="Debuchy R."/>
            <person name="Gladieux P."/>
            <person name="Hiltunen Thoren M."/>
            <person name="Johannesson H."/>
        </authorList>
    </citation>
    <scope>NUCLEOTIDE SEQUENCE</scope>
    <source>
        <strain evidence="1">CBS 315.58</strain>
    </source>
</reference>
<protein>
    <submittedName>
        <fullName evidence="1">Uncharacterized protein</fullName>
    </submittedName>
</protein>
<proteinExistence type="predicted"/>
<dbReference type="AlphaFoldDB" id="A0AAN6X911"/>
<sequence>MTGSVFNWRAIEEAIELNEIVPGQSGQKVFKPIARDVIQELQSNKNIAMTVILHDCQEILKEVNRQYHSFKDQCERTVIGIEFNKLIIKRSFFTFTLGWIEKSMGSQRGSLSTSDVLGNERDWDVVAYHEDWAIIGDADLA</sequence>
<keyword evidence="2" id="KW-1185">Reference proteome</keyword>
<gene>
    <name evidence="1" type="ORF">QBC40DRAFT_258111</name>
</gene>
<evidence type="ECO:0000313" key="1">
    <source>
        <dbReference type="EMBL" id="KAK4196339.1"/>
    </source>
</evidence>